<comment type="caution">
    <text evidence="1">The sequence shown here is derived from an EMBL/GenBank/DDBJ whole genome shotgun (WGS) entry which is preliminary data.</text>
</comment>
<protein>
    <submittedName>
        <fullName evidence="1">Uncharacterized protein</fullName>
    </submittedName>
</protein>
<name>A0A919EQ17_STRFL</name>
<dbReference type="Proteomes" id="UP000632849">
    <property type="component" value="Unassembled WGS sequence"/>
</dbReference>
<organism evidence="1 2">
    <name type="scientific">Streptomyces filamentosus</name>
    <name type="common">Streptomyces roseosporus</name>
    <dbReference type="NCBI Taxonomy" id="67294"/>
    <lineage>
        <taxon>Bacteria</taxon>
        <taxon>Bacillati</taxon>
        <taxon>Actinomycetota</taxon>
        <taxon>Actinomycetes</taxon>
        <taxon>Kitasatosporales</taxon>
        <taxon>Streptomycetaceae</taxon>
        <taxon>Streptomyces</taxon>
    </lineage>
</organism>
<reference evidence="1" key="2">
    <citation type="submission" date="2020-09" db="EMBL/GenBank/DDBJ databases">
        <authorList>
            <person name="Sun Q."/>
            <person name="Ohkuma M."/>
        </authorList>
    </citation>
    <scope>NUCLEOTIDE SEQUENCE</scope>
    <source>
        <strain evidence="1">JCM 4122</strain>
    </source>
</reference>
<dbReference type="AlphaFoldDB" id="A0A919EQ17"/>
<dbReference type="InterPro" id="IPR001387">
    <property type="entry name" value="Cro/C1-type_HTH"/>
</dbReference>
<dbReference type="CDD" id="cd00093">
    <property type="entry name" value="HTH_XRE"/>
    <property type="match status" value="1"/>
</dbReference>
<proteinExistence type="predicted"/>
<gene>
    <name evidence="1" type="ORF">GCM10017667_56220</name>
</gene>
<evidence type="ECO:0000313" key="1">
    <source>
        <dbReference type="EMBL" id="GHG15417.1"/>
    </source>
</evidence>
<reference evidence="1" key="1">
    <citation type="journal article" date="2014" name="Int. J. Syst. Evol. Microbiol.">
        <title>Complete genome sequence of Corynebacterium casei LMG S-19264T (=DSM 44701T), isolated from a smear-ripened cheese.</title>
        <authorList>
            <consortium name="US DOE Joint Genome Institute (JGI-PGF)"/>
            <person name="Walter F."/>
            <person name="Albersmeier A."/>
            <person name="Kalinowski J."/>
            <person name="Ruckert C."/>
        </authorList>
    </citation>
    <scope>NUCLEOTIDE SEQUENCE</scope>
    <source>
        <strain evidence="1">JCM 4122</strain>
    </source>
</reference>
<evidence type="ECO:0000313" key="2">
    <source>
        <dbReference type="Proteomes" id="UP000632849"/>
    </source>
</evidence>
<accession>A0A919EQ17</accession>
<sequence length="273" mass="30058">MTNRKRQGHGTRGCYQRGCRIPECQRANYRYSKQLGVDHAQGVFREQDATQAREHMEKLFALKWRQADVSRATGISRSLISLLANGQKATSAANVAAILAIPIGRVVRPGAQARVPAVGSMRRLRALATLGHTWKVIALQTGITDDRLGDMARGRLNEVRPEEAQSIARVYRRLCNVKGLCAQVASCAVGKGWHGPLAWDDIDDPAAKPETCKPYRPIAKGGRDSMRRQEIQHLLSCGESVTSIAKRMRANEKYINDLAREGLDGGSQYEAAA</sequence>
<dbReference type="EMBL" id="BNBE01000003">
    <property type="protein sequence ID" value="GHG15417.1"/>
    <property type="molecule type" value="Genomic_DNA"/>
</dbReference>
<keyword evidence="2" id="KW-1185">Reference proteome</keyword>
<dbReference type="RefSeq" id="WP_190043608.1">
    <property type="nucleotide sequence ID" value="NZ_BNBE01000003.1"/>
</dbReference>